<protein>
    <submittedName>
        <fullName evidence="2">Uncharacterized protein</fullName>
    </submittedName>
</protein>
<organism evidence="2 3">
    <name type="scientific">Marinithermofilum abyssi</name>
    <dbReference type="NCBI Taxonomy" id="1571185"/>
    <lineage>
        <taxon>Bacteria</taxon>
        <taxon>Bacillati</taxon>
        <taxon>Bacillota</taxon>
        <taxon>Bacilli</taxon>
        <taxon>Bacillales</taxon>
        <taxon>Thermoactinomycetaceae</taxon>
        <taxon>Marinithermofilum</taxon>
    </lineage>
</organism>
<keyword evidence="1" id="KW-0812">Transmembrane</keyword>
<evidence type="ECO:0000313" key="2">
    <source>
        <dbReference type="EMBL" id="GGE25882.1"/>
    </source>
</evidence>
<accession>A0A8J2VJW0</accession>
<evidence type="ECO:0000256" key="1">
    <source>
        <dbReference type="SAM" id="Phobius"/>
    </source>
</evidence>
<comment type="caution">
    <text evidence="2">The sequence shown here is derived from an EMBL/GenBank/DDBJ whole genome shotgun (WGS) entry which is preliminary data.</text>
</comment>
<dbReference type="EMBL" id="BMHQ01000012">
    <property type="protein sequence ID" value="GGE25882.1"/>
    <property type="molecule type" value="Genomic_DNA"/>
</dbReference>
<sequence>MDHGKEKIENEAERVQVKKQAGQVLAKTALCTVVSVSILLLLP</sequence>
<gene>
    <name evidence="2" type="ORF">GCM10011571_30020</name>
</gene>
<proteinExistence type="predicted"/>
<keyword evidence="1" id="KW-0472">Membrane</keyword>
<feature type="transmembrane region" description="Helical" evidence="1">
    <location>
        <begin position="24"/>
        <end position="42"/>
    </location>
</feature>
<evidence type="ECO:0000313" key="3">
    <source>
        <dbReference type="Proteomes" id="UP000625210"/>
    </source>
</evidence>
<reference evidence="2" key="2">
    <citation type="submission" date="2020-09" db="EMBL/GenBank/DDBJ databases">
        <authorList>
            <person name="Sun Q."/>
            <person name="Zhou Y."/>
        </authorList>
    </citation>
    <scope>NUCLEOTIDE SEQUENCE</scope>
    <source>
        <strain evidence="2">CGMCC 1.15179</strain>
    </source>
</reference>
<keyword evidence="1" id="KW-1133">Transmembrane helix</keyword>
<dbReference type="Proteomes" id="UP000625210">
    <property type="component" value="Unassembled WGS sequence"/>
</dbReference>
<name>A0A8J2VJW0_9BACL</name>
<dbReference type="RefSeq" id="WP_268234893.1">
    <property type="nucleotide sequence ID" value="NZ_BMHQ01000012.1"/>
</dbReference>
<keyword evidence="3" id="KW-1185">Reference proteome</keyword>
<dbReference type="AlphaFoldDB" id="A0A8J2VJW0"/>
<reference evidence="2" key="1">
    <citation type="journal article" date="2014" name="Int. J. Syst. Evol. Microbiol.">
        <title>Complete genome sequence of Corynebacterium casei LMG S-19264T (=DSM 44701T), isolated from a smear-ripened cheese.</title>
        <authorList>
            <consortium name="US DOE Joint Genome Institute (JGI-PGF)"/>
            <person name="Walter F."/>
            <person name="Albersmeier A."/>
            <person name="Kalinowski J."/>
            <person name="Ruckert C."/>
        </authorList>
    </citation>
    <scope>NUCLEOTIDE SEQUENCE</scope>
    <source>
        <strain evidence="2">CGMCC 1.15179</strain>
    </source>
</reference>